<protein>
    <recommendedName>
        <fullName evidence="3">YCII-related domain-containing protein</fullName>
    </recommendedName>
</protein>
<dbReference type="RefSeq" id="WP_351979182.1">
    <property type="nucleotide sequence ID" value="NZ_JBEPBX010000056.1"/>
</dbReference>
<organism evidence="1 2">
    <name type="scientific">Streptomyces xantholiticus</name>
    <dbReference type="NCBI Taxonomy" id="68285"/>
    <lineage>
        <taxon>Bacteria</taxon>
        <taxon>Bacillati</taxon>
        <taxon>Actinomycetota</taxon>
        <taxon>Actinomycetes</taxon>
        <taxon>Kitasatosporales</taxon>
        <taxon>Streptomycetaceae</taxon>
        <taxon>Streptomyces</taxon>
    </lineage>
</organism>
<name>A0ABV1V5H7_9ACTN</name>
<comment type="caution">
    <text evidence="1">The sequence shown here is derived from an EMBL/GenBank/DDBJ whole genome shotgun (WGS) entry which is preliminary data.</text>
</comment>
<dbReference type="Proteomes" id="UP001445472">
    <property type="component" value="Unassembled WGS sequence"/>
</dbReference>
<gene>
    <name evidence="1" type="ORF">ABT276_34320</name>
</gene>
<sequence>MFLVLVRLRATAGGELPPGTAKLLRDSAPAAYGIEHVTAIPGTHQDPVLAFYVLSRSAGEAALRAEALCRQTFVGWRTEDTRTADPWPPSAMT</sequence>
<reference evidence="1 2" key="1">
    <citation type="submission" date="2024-06" db="EMBL/GenBank/DDBJ databases">
        <title>The Natural Products Discovery Center: Release of the First 8490 Sequenced Strains for Exploring Actinobacteria Biosynthetic Diversity.</title>
        <authorList>
            <person name="Kalkreuter E."/>
            <person name="Kautsar S.A."/>
            <person name="Yang D."/>
            <person name="Bader C.D."/>
            <person name="Teijaro C.N."/>
            <person name="Fluegel L."/>
            <person name="Davis C.M."/>
            <person name="Simpson J.R."/>
            <person name="Lauterbach L."/>
            <person name="Steele A.D."/>
            <person name="Gui C."/>
            <person name="Meng S."/>
            <person name="Li G."/>
            <person name="Viehrig K."/>
            <person name="Ye F."/>
            <person name="Su P."/>
            <person name="Kiefer A.F."/>
            <person name="Nichols A."/>
            <person name="Cepeda A.J."/>
            <person name="Yan W."/>
            <person name="Fan B."/>
            <person name="Jiang Y."/>
            <person name="Adhikari A."/>
            <person name="Zheng C.-J."/>
            <person name="Schuster L."/>
            <person name="Cowan T.M."/>
            <person name="Smanski M.J."/>
            <person name="Chevrette M.G."/>
            <person name="De Carvalho L.P.S."/>
            <person name="Shen B."/>
        </authorList>
    </citation>
    <scope>NUCLEOTIDE SEQUENCE [LARGE SCALE GENOMIC DNA]</scope>
    <source>
        <strain evidence="1 2">NPDC000837</strain>
    </source>
</reference>
<evidence type="ECO:0008006" key="3">
    <source>
        <dbReference type="Google" id="ProtNLM"/>
    </source>
</evidence>
<evidence type="ECO:0000313" key="2">
    <source>
        <dbReference type="Proteomes" id="UP001445472"/>
    </source>
</evidence>
<keyword evidence="2" id="KW-1185">Reference proteome</keyword>
<dbReference type="EMBL" id="JBEPBX010000056">
    <property type="protein sequence ID" value="MER6618293.1"/>
    <property type="molecule type" value="Genomic_DNA"/>
</dbReference>
<evidence type="ECO:0000313" key="1">
    <source>
        <dbReference type="EMBL" id="MER6618293.1"/>
    </source>
</evidence>
<accession>A0ABV1V5H7</accession>
<proteinExistence type="predicted"/>